<proteinExistence type="predicted"/>
<gene>
    <name evidence="1" type="ORF">ALO68_02024</name>
</gene>
<name>A0A0P9TWF0_9PSED</name>
<dbReference type="PATRIC" id="fig|251654.3.peg.2641"/>
<comment type="caution">
    <text evidence="1">The sequence shown here is derived from an EMBL/GenBank/DDBJ whole genome shotgun (WGS) entry which is preliminary data.</text>
</comment>
<organism evidence="1 2">
    <name type="scientific">Pseudomonas syringae pv. helianthi</name>
    <dbReference type="NCBI Taxonomy" id="251654"/>
    <lineage>
        <taxon>Bacteria</taxon>
        <taxon>Pseudomonadati</taxon>
        <taxon>Pseudomonadota</taxon>
        <taxon>Gammaproteobacteria</taxon>
        <taxon>Pseudomonadales</taxon>
        <taxon>Pseudomonadaceae</taxon>
        <taxon>Pseudomonas</taxon>
    </lineage>
</organism>
<evidence type="ECO:0000313" key="1">
    <source>
        <dbReference type="EMBL" id="KPX45413.1"/>
    </source>
</evidence>
<dbReference type="GeneID" id="96218359"/>
<dbReference type="AlphaFoldDB" id="A0A0P9TWF0"/>
<dbReference type="Gene3D" id="3.30.1460.10">
    <property type="match status" value="1"/>
</dbReference>
<reference evidence="1 2" key="1">
    <citation type="submission" date="2015-09" db="EMBL/GenBank/DDBJ databases">
        <title>Genome announcement of multiple Pseudomonas syringae strains.</title>
        <authorList>
            <person name="Thakur S."/>
            <person name="Wang P.W."/>
            <person name="Gong Y."/>
            <person name="Weir B.S."/>
            <person name="Guttman D.S."/>
        </authorList>
    </citation>
    <scope>NUCLEOTIDE SEQUENCE [LARGE SCALE GENOMIC DNA]</scope>
    <source>
        <strain evidence="1 2">ICMP4531</strain>
    </source>
</reference>
<dbReference type="EMBL" id="LJQM01000121">
    <property type="protein sequence ID" value="KPX45413.1"/>
    <property type="molecule type" value="Genomic_DNA"/>
</dbReference>
<dbReference type="RefSeq" id="WP_054986240.1">
    <property type="nucleotide sequence ID" value="NZ_CP092918.1"/>
</dbReference>
<evidence type="ECO:0000313" key="2">
    <source>
        <dbReference type="Proteomes" id="UP000050557"/>
    </source>
</evidence>
<accession>A0A0P9TWF0</accession>
<dbReference type="Pfam" id="PF05932">
    <property type="entry name" value="CesT"/>
    <property type="match status" value="1"/>
</dbReference>
<dbReference type="GO" id="GO:0030254">
    <property type="term" value="P:protein secretion by the type III secretion system"/>
    <property type="evidence" value="ECO:0007669"/>
    <property type="project" value="InterPro"/>
</dbReference>
<dbReference type="SUPFAM" id="SSF69635">
    <property type="entry name" value="Type III secretory system chaperone-like"/>
    <property type="match status" value="1"/>
</dbReference>
<sequence length="131" mass="15278">MKNAFDLLVEGLAKDYNMPPLPDKKHNDEVYCFEFQSGMDVKVYQDEFRWVYFTADVGTFQDSSIDKLNHALQLNNFSLRKPFLTFGMTKEKNGVLHTRTPLIEVDNVQMRRIFEELVGAAAEIRKKLKLK</sequence>
<dbReference type="Proteomes" id="UP000050557">
    <property type="component" value="Unassembled WGS sequence"/>
</dbReference>
<dbReference type="InterPro" id="IPR010261">
    <property type="entry name" value="Tir_chaperone"/>
</dbReference>
<protein>
    <submittedName>
        <fullName evidence="1">ShcF</fullName>
    </submittedName>
</protein>